<name>I2NA83_STRT9</name>
<dbReference type="AlphaFoldDB" id="I2NA83"/>
<dbReference type="SMART" id="SM00829">
    <property type="entry name" value="PKS_ER"/>
    <property type="match status" value="1"/>
</dbReference>
<protein>
    <submittedName>
        <fullName evidence="2">NAD(P)-dependent alcohol dehydrogenase</fullName>
    </submittedName>
</protein>
<proteinExistence type="predicted"/>
<gene>
    <name evidence="2" type="ORF">STSU_003245</name>
</gene>
<feature type="domain" description="Enoyl reductase (ER)" evidence="1">
    <location>
        <begin position="10"/>
        <end position="321"/>
    </location>
</feature>
<dbReference type="GO" id="GO:0016491">
    <property type="term" value="F:oxidoreductase activity"/>
    <property type="evidence" value="ECO:0007669"/>
    <property type="project" value="InterPro"/>
</dbReference>
<dbReference type="InterPro" id="IPR036291">
    <property type="entry name" value="NAD(P)-bd_dom_sf"/>
</dbReference>
<keyword evidence="3" id="KW-1185">Reference proteome</keyword>
<dbReference type="PANTHER" id="PTHR11695:SF294">
    <property type="entry name" value="RETICULON-4-INTERACTING PROTEIN 1, MITOCHONDRIAL"/>
    <property type="match status" value="1"/>
</dbReference>
<dbReference type="Pfam" id="PF13602">
    <property type="entry name" value="ADH_zinc_N_2"/>
    <property type="match status" value="1"/>
</dbReference>
<evidence type="ECO:0000313" key="2">
    <source>
        <dbReference type="EMBL" id="QKM66325.1"/>
    </source>
</evidence>
<evidence type="ECO:0000313" key="3">
    <source>
        <dbReference type="Proteomes" id="UP000005940"/>
    </source>
</evidence>
<dbReference type="InterPro" id="IPR011032">
    <property type="entry name" value="GroES-like_sf"/>
</dbReference>
<dbReference type="SUPFAM" id="SSF50129">
    <property type="entry name" value="GroES-like"/>
    <property type="match status" value="1"/>
</dbReference>
<organism evidence="2 3">
    <name type="scientific">Streptomyces tsukubensis (strain DSM 42081 / NBRC 108919 / NRRL 18488 / 9993)</name>
    <dbReference type="NCBI Taxonomy" id="1114943"/>
    <lineage>
        <taxon>Bacteria</taxon>
        <taxon>Bacillati</taxon>
        <taxon>Actinomycetota</taxon>
        <taxon>Actinomycetes</taxon>
        <taxon>Kitasatosporales</taxon>
        <taxon>Streptomycetaceae</taxon>
        <taxon>Streptomyces</taxon>
    </lineage>
</organism>
<dbReference type="RefSeq" id="WP_006345204.1">
    <property type="nucleotide sequence ID" value="NZ_CP029159.1"/>
</dbReference>
<dbReference type="Gene3D" id="3.90.180.10">
    <property type="entry name" value="Medium-chain alcohol dehydrogenases, catalytic domain"/>
    <property type="match status" value="1"/>
</dbReference>
<dbReference type="EMBL" id="CP029159">
    <property type="protein sequence ID" value="QKM66325.1"/>
    <property type="molecule type" value="Genomic_DNA"/>
</dbReference>
<dbReference type="InterPro" id="IPR020843">
    <property type="entry name" value="ER"/>
</dbReference>
<dbReference type="Pfam" id="PF08240">
    <property type="entry name" value="ADH_N"/>
    <property type="match status" value="1"/>
</dbReference>
<dbReference type="PANTHER" id="PTHR11695">
    <property type="entry name" value="ALCOHOL DEHYDROGENASE RELATED"/>
    <property type="match status" value="1"/>
</dbReference>
<accession>I2NA83</accession>
<dbReference type="InterPro" id="IPR050700">
    <property type="entry name" value="YIM1/Zinc_Alcohol_DH_Fams"/>
</dbReference>
<dbReference type="CDD" id="cd08267">
    <property type="entry name" value="MDR1"/>
    <property type="match status" value="1"/>
</dbReference>
<sequence>MKAVVQNRYGDTGVLALREIPEPEPGEREVLVRVAAAGLDAGVWHLMTGLPLLLRLMGYGLRAPRIAVRGREAAGRVVATGPGVTRFKAGDEVFGYCESAFAEYAAVPEDRLLPRPAGLTAEQAAALPISAVTALQAVRDRGRVAAGMRVLVIGAGGGVGTYAVQLAVATGARVTGVCSTGKTEQVRSLGAETVLDYTAEDITARPERYDLIVDTGGSRPLRGLRRMLAPGGTLVIVGGETAGRLLGGTDRVLRAALLSPFTRHRLLGLMASERTEDLAYVTGLAERGELTPVLSGVHPLAEVPELIDRFRAGALCGKAIVVP</sequence>
<reference evidence="2 3" key="1">
    <citation type="journal article" date="2012" name="J. Bacteriol.">
        <title>Draft genome of Streptomyces tsukubaensis NRRL 18488, the producer of the clinically important immunosuppressant tacrolimus (FK506).</title>
        <authorList>
            <person name="Barreiro C."/>
            <person name="Prieto C."/>
            <person name="Sola-Landa A."/>
            <person name="Solera E."/>
            <person name="Martinez-Castro M."/>
            <person name="Perez-Redondo R."/>
            <person name="Garcia-Estrada C."/>
            <person name="Aparicio J.F."/>
            <person name="Fernandez-Martinez L.T."/>
            <person name="Santos-Aberturas J."/>
            <person name="Salehi-Najafabadi Z."/>
            <person name="Rodriguez-Garcia A."/>
            <person name="Tauch A."/>
            <person name="Martin J.F."/>
        </authorList>
    </citation>
    <scope>NUCLEOTIDE SEQUENCE [LARGE SCALE GENOMIC DNA]</scope>
    <source>
        <strain evidence="3">DSM 42081 / NBRC 108919 / NRRL 18488 / 9993</strain>
    </source>
</reference>
<evidence type="ECO:0000259" key="1">
    <source>
        <dbReference type="SMART" id="SM00829"/>
    </source>
</evidence>
<dbReference type="Gene3D" id="3.40.50.720">
    <property type="entry name" value="NAD(P)-binding Rossmann-like Domain"/>
    <property type="match status" value="1"/>
</dbReference>
<dbReference type="Proteomes" id="UP000005940">
    <property type="component" value="Chromosome"/>
</dbReference>
<dbReference type="InterPro" id="IPR013154">
    <property type="entry name" value="ADH-like_N"/>
</dbReference>
<dbReference type="SUPFAM" id="SSF51735">
    <property type="entry name" value="NAD(P)-binding Rossmann-fold domains"/>
    <property type="match status" value="1"/>
</dbReference>